<dbReference type="PROSITE" id="PS51257">
    <property type="entry name" value="PROKAR_LIPOPROTEIN"/>
    <property type="match status" value="1"/>
</dbReference>
<dbReference type="Gene3D" id="2.40.420.20">
    <property type="match status" value="1"/>
</dbReference>
<evidence type="ECO:0000256" key="1">
    <source>
        <dbReference type="ARBA" id="ARBA00004196"/>
    </source>
</evidence>
<evidence type="ECO:0000259" key="5">
    <source>
        <dbReference type="Pfam" id="PF25967"/>
    </source>
</evidence>
<dbReference type="PANTHER" id="PTHR30469:SF20">
    <property type="entry name" value="EFFLUX RND TRANSPORTER PERIPLASMIC ADAPTOR SUBUNIT"/>
    <property type="match status" value="1"/>
</dbReference>
<dbReference type="EMBL" id="DXDA01000070">
    <property type="protein sequence ID" value="HIY69613.1"/>
    <property type="molecule type" value="Genomic_DNA"/>
</dbReference>
<proteinExistence type="inferred from homology"/>
<dbReference type="InterPro" id="IPR006143">
    <property type="entry name" value="RND_pump_MFP"/>
</dbReference>
<comment type="caution">
    <text evidence="6">The sequence shown here is derived from an EMBL/GenBank/DDBJ whole genome shotgun (WGS) entry which is preliminary data.</text>
</comment>
<dbReference type="Gene3D" id="2.40.30.170">
    <property type="match status" value="1"/>
</dbReference>
<feature type="domain" description="Multidrug resistance protein MdtA-like barrel-sandwich hybrid" evidence="4">
    <location>
        <begin position="60"/>
        <end position="176"/>
    </location>
</feature>
<dbReference type="GO" id="GO:0015562">
    <property type="term" value="F:efflux transmembrane transporter activity"/>
    <property type="evidence" value="ECO:0007669"/>
    <property type="project" value="TreeGrafter"/>
</dbReference>
<gene>
    <name evidence="6" type="ORF">H9828_09380</name>
</gene>
<evidence type="ECO:0000313" key="7">
    <source>
        <dbReference type="Proteomes" id="UP000886844"/>
    </source>
</evidence>
<dbReference type="SUPFAM" id="SSF111369">
    <property type="entry name" value="HlyD-like secretion proteins"/>
    <property type="match status" value="1"/>
</dbReference>
<accession>A0A9D1Z2D7</accession>
<dbReference type="AlphaFoldDB" id="A0A9D1Z2D7"/>
<sequence length="354" mass="39015">MNARILILPFLLLTTACGDRSQRSDDRMYVETARSSTVEIASSQEFPFIAKPLRTSVLSFRVSGPVERFDVYAGSHFRAGELIAEIDPRDFRLRCEQTEAAWRQARADYERVAALYEKDNLPASSYEVARATCVAAETARDAALNALNDTRLRAPFDGYVGEVFVERYQDVKASQPVVTLADISSLRIEIYVTQQIAMQAAQLDEVELEFDHAPGERFRARVVECARSTTPNNLSYLLTALLPNPDGTLPAGLSGLVRFELPDAAARTVAIPRKALFHAPGEGDCVWVVEPASGRVARRKVEAGELLPEERIAVNAGLAAGETVAVSGLRFLEDGQVVECRETDEVRTAELQRP</sequence>
<organism evidence="6 7">
    <name type="scientific">Candidatus Alistipes intestinigallinarum</name>
    <dbReference type="NCBI Taxonomy" id="2838440"/>
    <lineage>
        <taxon>Bacteria</taxon>
        <taxon>Pseudomonadati</taxon>
        <taxon>Bacteroidota</taxon>
        <taxon>Bacteroidia</taxon>
        <taxon>Bacteroidales</taxon>
        <taxon>Rikenellaceae</taxon>
        <taxon>Alistipes</taxon>
    </lineage>
</organism>
<reference evidence="6" key="2">
    <citation type="submission" date="2021-04" db="EMBL/GenBank/DDBJ databases">
        <authorList>
            <person name="Gilroy R."/>
        </authorList>
    </citation>
    <scope>NUCLEOTIDE SEQUENCE</scope>
    <source>
        <strain evidence="6">5134</strain>
    </source>
</reference>
<reference evidence="6" key="1">
    <citation type="journal article" date="2021" name="PeerJ">
        <title>Extensive microbial diversity within the chicken gut microbiome revealed by metagenomics and culture.</title>
        <authorList>
            <person name="Gilroy R."/>
            <person name="Ravi A."/>
            <person name="Getino M."/>
            <person name="Pursley I."/>
            <person name="Horton D.L."/>
            <person name="Alikhan N.F."/>
            <person name="Baker D."/>
            <person name="Gharbi K."/>
            <person name="Hall N."/>
            <person name="Watson M."/>
            <person name="Adriaenssens E.M."/>
            <person name="Foster-Nyarko E."/>
            <person name="Jarju S."/>
            <person name="Secka A."/>
            <person name="Antonio M."/>
            <person name="Oren A."/>
            <person name="Chaudhuri R.R."/>
            <person name="La Ragione R."/>
            <person name="Hildebrand F."/>
            <person name="Pallen M.J."/>
        </authorList>
    </citation>
    <scope>NUCLEOTIDE SEQUENCE</scope>
    <source>
        <strain evidence="6">5134</strain>
    </source>
</reference>
<comment type="similarity">
    <text evidence="2">Belongs to the membrane fusion protein (MFP) (TC 8.A.1) family.</text>
</comment>
<dbReference type="InterPro" id="IPR058625">
    <property type="entry name" value="MdtA-like_BSH"/>
</dbReference>
<evidence type="ECO:0000313" key="6">
    <source>
        <dbReference type="EMBL" id="HIY69613.1"/>
    </source>
</evidence>
<dbReference type="Gene3D" id="1.10.287.470">
    <property type="entry name" value="Helix hairpin bin"/>
    <property type="match status" value="1"/>
</dbReference>
<dbReference type="GO" id="GO:1990281">
    <property type="term" value="C:efflux pump complex"/>
    <property type="evidence" value="ECO:0007669"/>
    <property type="project" value="TreeGrafter"/>
</dbReference>
<comment type="subcellular location">
    <subcellularLocation>
        <location evidence="1">Cell envelope</location>
    </subcellularLocation>
</comment>
<dbReference type="Pfam" id="PF25967">
    <property type="entry name" value="RND-MFP_C"/>
    <property type="match status" value="1"/>
</dbReference>
<protein>
    <submittedName>
        <fullName evidence="6">Efflux RND transporter periplasmic adaptor subunit</fullName>
    </submittedName>
</protein>
<dbReference type="PANTHER" id="PTHR30469">
    <property type="entry name" value="MULTIDRUG RESISTANCE PROTEIN MDTA"/>
    <property type="match status" value="1"/>
</dbReference>
<dbReference type="InterPro" id="IPR058627">
    <property type="entry name" value="MdtA-like_C"/>
</dbReference>
<dbReference type="Pfam" id="PF25917">
    <property type="entry name" value="BSH_RND"/>
    <property type="match status" value="1"/>
</dbReference>
<feature type="domain" description="Multidrug resistance protein MdtA-like C-terminal permuted SH3" evidence="5">
    <location>
        <begin position="269"/>
        <end position="329"/>
    </location>
</feature>
<evidence type="ECO:0000259" key="4">
    <source>
        <dbReference type="Pfam" id="PF25917"/>
    </source>
</evidence>
<dbReference type="Proteomes" id="UP000886844">
    <property type="component" value="Unassembled WGS sequence"/>
</dbReference>
<keyword evidence="3" id="KW-0813">Transport</keyword>
<dbReference type="NCBIfam" id="TIGR01730">
    <property type="entry name" value="RND_mfp"/>
    <property type="match status" value="1"/>
</dbReference>
<dbReference type="Gene3D" id="2.40.50.100">
    <property type="match status" value="1"/>
</dbReference>
<evidence type="ECO:0000256" key="3">
    <source>
        <dbReference type="ARBA" id="ARBA00022448"/>
    </source>
</evidence>
<evidence type="ECO:0000256" key="2">
    <source>
        <dbReference type="ARBA" id="ARBA00009477"/>
    </source>
</evidence>
<name>A0A9D1Z2D7_9BACT</name>